<comment type="caution">
    <text evidence="1">The sequence shown here is derived from an EMBL/GenBank/DDBJ whole genome shotgun (WGS) entry which is preliminary data.</text>
</comment>
<evidence type="ECO:0000313" key="1">
    <source>
        <dbReference type="EMBL" id="CAG8851524.1"/>
    </source>
</evidence>
<proteinExistence type="predicted"/>
<dbReference type="EMBL" id="CAJVQB010106547">
    <property type="protein sequence ID" value="CAG8851524.1"/>
    <property type="molecule type" value="Genomic_DNA"/>
</dbReference>
<dbReference type="Proteomes" id="UP000789901">
    <property type="component" value="Unassembled WGS sequence"/>
</dbReference>
<sequence>NEEPIILTSHYVTLKIACLYDAGNSRHIGVLKLIETKAIMSVCGELCKGNIGN</sequence>
<evidence type="ECO:0000313" key="2">
    <source>
        <dbReference type="Proteomes" id="UP000789901"/>
    </source>
</evidence>
<gene>
    <name evidence="1" type="ORF">GMARGA_LOCUS40785</name>
</gene>
<accession>A0ABN7XCE1</accession>
<reference evidence="1 2" key="1">
    <citation type="submission" date="2021-06" db="EMBL/GenBank/DDBJ databases">
        <authorList>
            <person name="Kallberg Y."/>
            <person name="Tangrot J."/>
            <person name="Rosling A."/>
        </authorList>
    </citation>
    <scope>NUCLEOTIDE SEQUENCE [LARGE SCALE GENOMIC DNA]</scope>
    <source>
        <strain evidence="1 2">120-4 pot B 10/14</strain>
    </source>
</reference>
<feature type="non-terminal residue" evidence="1">
    <location>
        <position position="1"/>
    </location>
</feature>
<keyword evidence="2" id="KW-1185">Reference proteome</keyword>
<name>A0ABN7XCE1_GIGMA</name>
<protein>
    <submittedName>
        <fullName evidence="1">8_t:CDS:1</fullName>
    </submittedName>
</protein>
<organism evidence="1 2">
    <name type="scientific">Gigaspora margarita</name>
    <dbReference type="NCBI Taxonomy" id="4874"/>
    <lineage>
        <taxon>Eukaryota</taxon>
        <taxon>Fungi</taxon>
        <taxon>Fungi incertae sedis</taxon>
        <taxon>Mucoromycota</taxon>
        <taxon>Glomeromycotina</taxon>
        <taxon>Glomeromycetes</taxon>
        <taxon>Diversisporales</taxon>
        <taxon>Gigasporaceae</taxon>
        <taxon>Gigaspora</taxon>
    </lineage>
</organism>